<evidence type="ECO:0000256" key="1">
    <source>
        <dbReference type="ARBA" id="ARBA00009226"/>
    </source>
</evidence>
<dbReference type="HOGENOM" id="CLU_800823_0_0_4"/>
<dbReference type="GO" id="GO:0071978">
    <property type="term" value="P:bacterial-type flagellum-dependent swarming motility"/>
    <property type="evidence" value="ECO:0007669"/>
    <property type="project" value="TreeGrafter"/>
</dbReference>
<dbReference type="InterPro" id="IPR003283">
    <property type="entry name" value="T3SS_OMP_SpaO"/>
</dbReference>
<dbReference type="PANTHER" id="PTHR30034:SF6">
    <property type="entry name" value="YOP PROTEINS TRANSLOCATION PROTEIN Q"/>
    <property type="match status" value="1"/>
</dbReference>
<reference evidence="4 5" key="1">
    <citation type="journal article" date="2012" name="BMC Genomics">
        <title>Comparative genomics of the classical Bordetella subspecies: the evolution and exchange of virulence-associated diversity amongst closely related pathogens.</title>
        <authorList>
            <person name="Park J."/>
            <person name="Zhang Y."/>
            <person name="Buboltz A.M."/>
            <person name="Zhang X."/>
            <person name="Schuster S.C."/>
            <person name="Ahuja U."/>
            <person name="Liu M."/>
            <person name="Miller J.F."/>
            <person name="Sebaihia M."/>
            <person name="Bentley S.D."/>
            <person name="Parkhill J."/>
            <person name="Harvill E.T."/>
        </authorList>
    </citation>
    <scope>NUCLEOTIDE SEQUENCE [LARGE SCALE GENOMIC DNA]</scope>
    <source>
        <strain evidence="4 5">253</strain>
    </source>
</reference>
<organism evidence="4 5">
    <name type="scientific">Bordetella bronchiseptica 253</name>
    <dbReference type="NCBI Taxonomy" id="568707"/>
    <lineage>
        <taxon>Bacteria</taxon>
        <taxon>Pseudomonadati</taxon>
        <taxon>Pseudomonadota</taxon>
        <taxon>Betaproteobacteria</taxon>
        <taxon>Burkholderiales</taxon>
        <taxon>Alcaligenaceae</taxon>
        <taxon>Bordetella</taxon>
    </lineage>
</organism>
<sequence length="359" mass="37760">MNRVAGGAAAQAAGMVDLAVPRLSAGEAHALSRIACHGARFDVRLGEPAVCWHCALTPCVHGDLADGEMESLQLQWAGTYIGLTIPRAAAAGWLAARLPRFSGVELPEPIAAAALEAMLEEVCRGMTGLDQQGPVRVARQGGTPPVQPHRWTLTVRAPDGSVWRAVLACDAWALQAVAAALDSVALADGPVNPERVPVRLRADVGAASVAAGQLRTLRAGDVVLLAQYRVNDAGELWLSAGPSAIRVRAEHASFRVTQGWTPIMTEPATPDPGETPAQAEATLDTDQIPVRLTFDLGEREFTLAQLRSLHPGCTFDLERPIADGPVMVRANGLLLGSGRLVDIDGRIGVVLQSVRPGLA</sequence>
<feature type="domain" description="Flagellar motor switch protein FliN-like C-terminal" evidence="3">
    <location>
        <begin position="286"/>
        <end position="353"/>
    </location>
</feature>
<dbReference type="KEGG" id="bbh:BN112_1825"/>
<dbReference type="InterPro" id="IPR036429">
    <property type="entry name" value="SpoA-like_sf"/>
</dbReference>
<evidence type="ECO:0000256" key="2">
    <source>
        <dbReference type="ARBA" id="ARBA00023026"/>
    </source>
</evidence>
<keyword evidence="2" id="KW-0843">Virulence</keyword>
<dbReference type="OrthoDB" id="8903804at2"/>
<dbReference type="InterPro" id="IPR001543">
    <property type="entry name" value="FliN-like_C"/>
</dbReference>
<dbReference type="InterPro" id="IPR013385">
    <property type="entry name" value="T3SS_SpaO/YscQ/SpaO"/>
</dbReference>
<comment type="similarity">
    <text evidence="1">Belongs to the FliN/MopA/SpaO family.</text>
</comment>
<dbReference type="EMBL" id="HE965806">
    <property type="protein sequence ID" value="CCJ53742.1"/>
    <property type="molecule type" value="Genomic_DNA"/>
</dbReference>
<proteinExistence type="inferred from homology"/>
<protein>
    <submittedName>
        <fullName evidence="4">Putative type III secretion protein</fullName>
    </submittedName>
</protein>
<evidence type="ECO:0000313" key="5">
    <source>
        <dbReference type="Proteomes" id="UP000007564"/>
    </source>
</evidence>
<dbReference type="PRINTS" id="PR01339">
    <property type="entry name" value="TYPE3OMOPROT"/>
</dbReference>
<dbReference type="GO" id="GO:0050918">
    <property type="term" value="P:positive chemotaxis"/>
    <property type="evidence" value="ECO:0007669"/>
    <property type="project" value="TreeGrafter"/>
</dbReference>
<dbReference type="Gene3D" id="2.30.330.10">
    <property type="entry name" value="SpoA-like"/>
    <property type="match status" value="1"/>
</dbReference>
<dbReference type="GO" id="GO:0030254">
    <property type="term" value="P:protein secretion by the type III secretion system"/>
    <property type="evidence" value="ECO:0007669"/>
    <property type="project" value="InterPro"/>
</dbReference>
<evidence type="ECO:0000259" key="3">
    <source>
        <dbReference type="Pfam" id="PF01052"/>
    </source>
</evidence>
<dbReference type="Proteomes" id="UP000007564">
    <property type="component" value="Chromosome"/>
</dbReference>
<dbReference type="RefSeq" id="WP_015064188.1">
    <property type="nucleotide sequence ID" value="NC_019382.1"/>
</dbReference>
<dbReference type="SUPFAM" id="SSF101801">
    <property type="entry name" value="Surface presentation of antigens (SPOA)"/>
    <property type="match status" value="1"/>
</dbReference>
<evidence type="ECO:0000313" key="4">
    <source>
        <dbReference type="EMBL" id="CCJ53742.1"/>
    </source>
</evidence>
<dbReference type="AlphaFoldDB" id="A0A0C6P6J0"/>
<name>A0A0C6P6J0_BORBO</name>
<gene>
    <name evidence="4" type="primary">bscQ</name>
    <name evidence="4" type="ORF">BN112_1825</name>
</gene>
<dbReference type="NCBIfam" id="TIGR02551">
    <property type="entry name" value="SpaO_YscQ"/>
    <property type="match status" value="1"/>
</dbReference>
<dbReference type="PANTHER" id="PTHR30034">
    <property type="entry name" value="FLAGELLAR MOTOR SWITCH PROTEIN FLIM"/>
    <property type="match status" value="1"/>
</dbReference>
<dbReference type="Pfam" id="PF01052">
    <property type="entry name" value="FliMN_C"/>
    <property type="match status" value="1"/>
</dbReference>
<accession>A0A0C6P6J0</accession>